<name>A0ACC0Y1V6_9ROSI</name>
<reference evidence="2" key="1">
    <citation type="journal article" date="2023" name="G3 (Bethesda)">
        <title>Genome assembly and association tests identify interacting loci associated with vigor, precocity, and sex in interspecific pistachio rootstocks.</title>
        <authorList>
            <person name="Palmer W."/>
            <person name="Jacygrad E."/>
            <person name="Sagayaradj S."/>
            <person name="Cavanaugh K."/>
            <person name="Han R."/>
            <person name="Bertier L."/>
            <person name="Beede B."/>
            <person name="Kafkas S."/>
            <person name="Golino D."/>
            <person name="Preece J."/>
            <person name="Michelmore R."/>
        </authorList>
    </citation>
    <scope>NUCLEOTIDE SEQUENCE [LARGE SCALE GENOMIC DNA]</scope>
</reference>
<evidence type="ECO:0000313" key="1">
    <source>
        <dbReference type="EMBL" id="KAJ0028175.1"/>
    </source>
</evidence>
<evidence type="ECO:0000313" key="2">
    <source>
        <dbReference type="Proteomes" id="UP001163603"/>
    </source>
</evidence>
<gene>
    <name evidence="1" type="ORF">Pint_35587</name>
</gene>
<sequence length="430" mass="47617">MWQLLLAAAAAAGSTGLLAKHLFSPSAKTCKDDDQNEKQTNPFDDDVKYQSPAVASGGNVCGYESNCEKEEGIFRFSSSESGGKSGSRSESKNVKKKGGGRAKKNIENEKRSGGVDVSTRRVAVCLKKRRTAKNVTAKNGSCSTKDSSSFNWGLGVGIMYMMSAGKSEITKLNIAMDETAKVVQELKSELSRRKSSRRVEGLSSENESATISENTSSKHTQKVFDKSGTESRDANDIKVFGFPSVDDGECGSSILTDDRDPEVREMDQLEAELESELQKLPWCIPEASCHEDMKVNMQDTRISTKGLHELQGQSSDCFQTQGVSPSELDQKLSRLLIEQQGNQIVGLESELHVAQSKLHEKEAELQTLKDCVRRLTKFSLSTVPDDEAEAQEEQECRNEWNCNNEVEFESRQVVGMKRHIDTESWSYYVE</sequence>
<dbReference type="Proteomes" id="UP001163603">
    <property type="component" value="Chromosome 9"/>
</dbReference>
<keyword evidence="2" id="KW-1185">Reference proteome</keyword>
<protein>
    <submittedName>
        <fullName evidence="1">Uncharacterized protein</fullName>
    </submittedName>
</protein>
<accession>A0ACC0Y1V6</accession>
<proteinExistence type="predicted"/>
<comment type="caution">
    <text evidence="1">The sequence shown here is derived from an EMBL/GenBank/DDBJ whole genome shotgun (WGS) entry which is preliminary data.</text>
</comment>
<dbReference type="EMBL" id="CM047744">
    <property type="protein sequence ID" value="KAJ0028175.1"/>
    <property type="molecule type" value="Genomic_DNA"/>
</dbReference>
<organism evidence="1 2">
    <name type="scientific">Pistacia integerrima</name>
    <dbReference type="NCBI Taxonomy" id="434235"/>
    <lineage>
        <taxon>Eukaryota</taxon>
        <taxon>Viridiplantae</taxon>
        <taxon>Streptophyta</taxon>
        <taxon>Embryophyta</taxon>
        <taxon>Tracheophyta</taxon>
        <taxon>Spermatophyta</taxon>
        <taxon>Magnoliopsida</taxon>
        <taxon>eudicotyledons</taxon>
        <taxon>Gunneridae</taxon>
        <taxon>Pentapetalae</taxon>
        <taxon>rosids</taxon>
        <taxon>malvids</taxon>
        <taxon>Sapindales</taxon>
        <taxon>Anacardiaceae</taxon>
        <taxon>Pistacia</taxon>
    </lineage>
</organism>